<keyword evidence="3 6" id="KW-0963">Cytoplasm</keyword>
<dbReference type="GeneID" id="54782220"/>
<proteinExistence type="inferred from homology"/>
<sequence>MIPERRIVTPKDLEKWVDSPSYNKLVDFTVALQTSAQGHENNQPAHDGNAACHSLLNALNQVDAAIDNHPVVKDAELSRFGKPEFREFYDDIHSQSITLMQAVVGPEHAEEVATYFGEAFGNRTRIDYGSGHELNFLSVMVAMDTVKAITADDYSYLAVVVFPRYIKVMRRLQRVYWLEPAGSHGVWGLDDYHFLPFLLGAGQLAPHPHMKPKSIHNKELVEMYATRYMYFECIDFVNHIKTIPNHQGELSLRWHSPMLDDISAAKSWSKINDGMIKMYKAEVLGKLPIIQHFMFGSLIPAPEGVSQPHEHAVDDNCGHVHDAVNTWGDCCGIKIPSAIAASESMKQRPLPFD</sequence>
<name>A0A642ULL4_DIURU</name>
<dbReference type="Pfam" id="PF03095">
    <property type="entry name" value="PTPA"/>
    <property type="match status" value="1"/>
</dbReference>
<protein>
    <recommendedName>
        <fullName evidence="6">Serine/threonine-protein phosphatase 2A activator</fullName>
        <ecNumber evidence="6">5.2.1.8</ecNumber>
    </recommendedName>
    <alternativeName>
        <fullName evidence="6">Phosphotyrosyl phosphatase activator</fullName>
    </alternativeName>
</protein>
<dbReference type="PANTHER" id="PTHR10012:SF5">
    <property type="entry name" value="SERINE_THREONINE-PROTEIN PHOSPHATASE 2A ACTIVATOR 2"/>
    <property type="match status" value="1"/>
</dbReference>
<keyword evidence="8" id="KW-1185">Reference proteome</keyword>
<evidence type="ECO:0000313" key="7">
    <source>
        <dbReference type="EMBL" id="KAA8901199.1"/>
    </source>
</evidence>
<dbReference type="VEuPathDB" id="FungiDB:DIURU_003569"/>
<dbReference type="GO" id="GO:0003755">
    <property type="term" value="F:peptidyl-prolyl cis-trans isomerase activity"/>
    <property type="evidence" value="ECO:0007669"/>
    <property type="project" value="UniProtKB-KW"/>
</dbReference>
<keyword evidence="5 6" id="KW-0413">Isomerase</keyword>
<dbReference type="GO" id="GO:0000159">
    <property type="term" value="C:protein phosphatase type 2A complex"/>
    <property type="evidence" value="ECO:0007669"/>
    <property type="project" value="TreeGrafter"/>
</dbReference>
<dbReference type="InterPro" id="IPR037218">
    <property type="entry name" value="PTPA_sf"/>
</dbReference>
<evidence type="ECO:0000256" key="3">
    <source>
        <dbReference type="ARBA" id="ARBA00022490"/>
    </source>
</evidence>
<evidence type="ECO:0000256" key="5">
    <source>
        <dbReference type="ARBA" id="ARBA00023235"/>
    </source>
</evidence>
<dbReference type="SUPFAM" id="SSF140984">
    <property type="entry name" value="PTPA-like"/>
    <property type="match status" value="1"/>
</dbReference>
<evidence type="ECO:0000313" key="8">
    <source>
        <dbReference type="Proteomes" id="UP000449547"/>
    </source>
</evidence>
<evidence type="ECO:0000256" key="6">
    <source>
        <dbReference type="RuleBase" id="RU361210"/>
    </source>
</evidence>
<accession>A0A642ULL4</accession>
<evidence type="ECO:0000256" key="4">
    <source>
        <dbReference type="ARBA" id="ARBA00023110"/>
    </source>
</evidence>
<dbReference type="InterPro" id="IPR004327">
    <property type="entry name" value="Phstyr_phstse_ac"/>
</dbReference>
<dbReference type="GO" id="GO:0008160">
    <property type="term" value="F:protein tyrosine phosphatase activator activity"/>
    <property type="evidence" value="ECO:0007669"/>
    <property type="project" value="TreeGrafter"/>
</dbReference>
<comment type="subcellular location">
    <subcellularLocation>
        <location evidence="2 6">Cytoplasm</location>
    </subcellularLocation>
</comment>
<dbReference type="EC" id="5.2.1.8" evidence="6"/>
<comment type="caution">
    <text evidence="7">The sequence shown here is derived from an EMBL/GenBank/DDBJ whole genome shotgun (WGS) entry which is preliminary data.</text>
</comment>
<dbReference type="InterPro" id="IPR043170">
    <property type="entry name" value="PTPA_C_lid"/>
</dbReference>
<gene>
    <name evidence="7" type="ORF">DIURU_003569</name>
</gene>
<dbReference type="GO" id="GO:0007052">
    <property type="term" value="P:mitotic spindle organization"/>
    <property type="evidence" value="ECO:0007669"/>
    <property type="project" value="TreeGrafter"/>
</dbReference>
<dbReference type="AlphaFoldDB" id="A0A642ULL4"/>
<dbReference type="GO" id="GO:0005634">
    <property type="term" value="C:nucleus"/>
    <property type="evidence" value="ECO:0007669"/>
    <property type="project" value="TreeGrafter"/>
</dbReference>
<dbReference type="OrthoDB" id="16120at2759"/>
<dbReference type="PANTHER" id="PTHR10012">
    <property type="entry name" value="SERINE/THREONINE-PROTEIN PHOSPHATASE 2A REGULATORY SUBUNIT B"/>
    <property type="match status" value="1"/>
</dbReference>
<comment type="catalytic activity">
    <reaction evidence="1 6">
        <text>[protein]-peptidylproline (omega=180) = [protein]-peptidylproline (omega=0)</text>
        <dbReference type="Rhea" id="RHEA:16237"/>
        <dbReference type="Rhea" id="RHEA-COMP:10747"/>
        <dbReference type="Rhea" id="RHEA-COMP:10748"/>
        <dbReference type="ChEBI" id="CHEBI:83833"/>
        <dbReference type="ChEBI" id="CHEBI:83834"/>
        <dbReference type="EC" id="5.2.1.8"/>
    </reaction>
</comment>
<keyword evidence="4 6" id="KW-0697">Rotamase</keyword>
<dbReference type="Gene3D" id="1.20.120.1150">
    <property type="match status" value="1"/>
</dbReference>
<organism evidence="7 8">
    <name type="scientific">Diutina rugosa</name>
    <name type="common">Yeast</name>
    <name type="synonym">Candida rugosa</name>
    <dbReference type="NCBI Taxonomy" id="5481"/>
    <lineage>
        <taxon>Eukaryota</taxon>
        <taxon>Fungi</taxon>
        <taxon>Dikarya</taxon>
        <taxon>Ascomycota</taxon>
        <taxon>Saccharomycotina</taxon>
        <taxon>Pichiomycetes</taxon>
        <taxon>Debaryomycetaceae</taxon>
        <taxon>Diutina</taxon>
    </lineage>
</organism>
<dbReference type="FunFam" id="1.20.120.1150:FF:000002">
    <property type="entry name" value="Serine/threonine-protein phosphatase 2A activator"/>
    <property type="match status" value="1"/>
</dbReference>
<dbReference type="OMA" id="YLWGAAQ"/>
<dbReference type="Proteomes" id="UP000449547">
    <property type="component" value="Unassembled WGS sequence"/>
</dbReference>
<dbReference type="PIRSF" id="PIRSF016325">
    <property type="entry name" value="Phstyr_phstse_ac"/>
    <property type="match status" value="1"/>
</dbReference>
<comment type="function">
    <text evidence="6">PPIases accelerate the folding of proteins. It catalyzes the cis-trans isomerization of proline imidic peptide bonds in oligopeptides.</text>
</comment>
<dbReference type="RefSeq" id="XP_034011822.1">
    <property type="nucleotide sequence ID" value="XM_034156345.1"/>
</dbReference>
<dbReference type="CDD" id="cd04087">
    <property type="entry name" value="PTPA"/>
    <property type="match status" value="1"/>
</dbReference>
<reference evidence="7 8" key="1">
    <citation type="submission" date="2019-07" db="EMBL/GenBank/DDBJ databases">
        <title>Genome assembly of two rare yeast pathogens: Diutina rugosa and Trichomonascus ciferrii.</title>
        <authorList>
            <person name="Mixao V."/>
            <person name="Saus E."/>
            <person name="Hansen A."/>
            <person name="Lass-Flor C."/>
            <person name="Gabaldon T."/>
        </authorList>
    </citation>
    <scope>NUCLEOTIDE SEQUENCE [LARGE SCALE GENOMIC DNA]</scope>
    <source>
        <strain evidence="7 8">CBS 613</strain>
    </source>
</reference>
<dbReference type="GO" id="GO:0005737">
    <property type="term" value="C:cytoplasm"/>
    <property type="evidence" value="ECO:0007669"/>
    <property type="project" value="UniProtKB-SubCell"/>
</dbReference>
<comment type="similarity">
    <text evidence="6">Belongs to the PTPA-type PPIase family.</text>
</comment>
<dbReference type="EMBL" id="SWFT01000105">
    <property type="protein sequence ID" value="KAA8901199.1"/>
    <property type="molecule type" value="Genomic_DNA"/>
</dbReference>
<evidence type="ECO:0000256" key="1">
    <source>
        <dbReference type="ARBA" id="ARBA00000971"/>
    </source>
</evidence>
<evidence type="ECO:0000256" key="2">
    <source>
        <dbReference type="ARBA" id="ARBA00004496"/>
    </source>
</evidence>